<dbReference type="PANTHER" id="PTHR37822:SF2">
    <property type="entry name" value="SPORE PHOTOPRODUCT LYASE"/>
    <property type="match status" value="1"/>
</dbReference>
<dbReference type="EMBL" id="MIJF01000009">
    <property type="protein sequence ID" value="OEG00035.1"/>
    <property type="molecule type" value="Genomic_DNA"/>
</dbReference>
<dbReference type="PANTHER" id="PTHR37822">
    <property type="entry name" value="SPORE PHOTOPRODUCT LYASE-RELATED"/>
    <property type="match status" value="1"/>
</dbReference>
<evidence type="ECO:0008006" key="3">
    <source>
        <dbReference type="Google" id="ProtNLM"/>
    </source>
</evidence>
<dbReference type="InterPro" id="IPR035994">
    <property type="entry name" value="Nucleoside_phosphorylase_sf"/>
</dbReference>
<dbReference type="AlphaFoldDB" id="A0A1D2YWC2"/>
<dbReference type="SUPFAM" id="SSF53167">
    <property type="entry name" value="Purine and uridine phosphorylases"/>
    <property type="match status" value="1"/>
</dbReference>
<dbReference type="GO" id="GO:0042601">
    <property type="term" value="C:endospore-forming forespore"/>
    <property type="evidence" value="ECO:0007669"/>
    <property type="project" value="TreeGrafter"/>
</dbReference>
<dbReference type="GO" id="GO:1904047">
    <property type="term" value="F:S-adenosyl-L-methionine binding"/>
    <property type="evidence" value="ECO:0007669"/>
    <property type="project" value="TreeGrafter"/>
</dbReference>
<dbReference type="InterPro" id="IPR049539">
    <property type="entry name" value="SPL"/>
</dbReference>
<proteinExistence type="predicted"/>
<evidence type="ECO:0000313" key="2">
    <source>
        <dbReference type="Proteomes" id="UP000243739"/>
    </source>
</evidence>
<comment type="caution">
    <text evidence="1">The sequence shown here is derived from an EMBL/GenBank/DDBJ whole genome shotgun (WGS) entry which is preliminary data.</text>
</comment>
<dbReference type="OrthoDB" id="21362at2"/>
<gene>
    <name evidence="1" type="ORF">BHF71_06645</name>
</gene>
<reference evidence="1 2" key="1">
    <citation type="submission" date="2016-09" db="EMBL/GenBank/DDBJ databases">
        <title>Draft genome sequence for the type strain of Vulcanibacillus modesticaldus BR, a strictly anaerobic, moderately thermophilic, and nitrate-reducing bacterium from deep sea-hydrothermal vents of the Mid-Atlantic Ridge.</title>
        <authorList>
            <person name="Abin C.A."/>
            <person name="Hollibaugh J.T."/>
        </authorList>
    </citation>
    <scope>NUCLEOTIDE SEQUENCE [LARGE SCALE GENOMIC DNA]</scope>
    <source>
        <strain evidence="1 2">BR</strain>
    </source>
</reference>
<dbReference type="RefSeq" id="WP_069656093.1">
    <property type="nucleotide sequence ID" value="NZ_MIJF01000009.1"/>
</dbReference>
<dbReference type="GO" id="GO:0003913">
    <property type="term" value="F:DNA photolyase activity"/>
    <property type="evidence" value="ECO:0007669"/>
    <property type="project" value="TreeGrafter"/>
</dbReference>
<dbReference type="STRING" id="337097.BHF71_06645"/>
<dbReference type="GO" id="GO:0009116">
    <property type="term" value="P:nucleoside metabolic process"/>
    <property type="evidence" value="ECO:0007669"/>
    <property type="project" value="InterPro"/>
</dbReference>
<sequence>MIYIVTAIYHEAKPLIEYYNLKRTHKISKYQIFENDEIKLIISGTGVFTATIATTYLLTLFNAKTSDLILNIGVAGTKNKDFHLGQAFLCHKVIYHETNKSYYPDIIIKHPFSEGTLETFSQIVDKSLTKNFQGDLFDMEGAGFFEAASSFLPPHNIYLVKIVSDFLEPTTVSKEMVTKLINENLTNILKLIQNSLAINQVNITDLLTEDDYKLLSKIGDNLQLSSTMRHQLIQLAKQFIIRTKHNLSILDDFSDTYVESKYEGKKYFEQIKERLLFK</sequence>
<name>A0A1D2YWC2_9BACI</name>
<evidence type="ECO:0000313" key="1">
    <source>
        <dbReference type="EMBL" id="OEG00035.1"/>
    </source>
</evidence>
<keyword evidence="2" id="KW-1185">Reference proteome</keyword>
<organism evidence="1 2">
    <name type="scientific">Vulcanibacillus modesticaldus</name>
    <dbReference type="NCBI Taxonomy" id="337097"/>
    <lineage>
        <taxon>Bacteria</taxon>
        <taxon>Bacillati</taxon>
        <taxon>Bacillota</taxon>
        <taxon>Bacilli</taxon>
        <taxon>Bacillales</taxon>
        <taxon>Bacillaceae</taxon>
        <taxon>Vulcanibacillus</taxon>
    </lineage>
</organism>
<dbReference type="Proteomes" id="UP000243739">
    <property type="component" value="Unassembled WGS sequence"/>
</dbReference>
<protein>
    <recommendedName>
        <fullName evidence="3">Nucleoside phosphorylase domain-containing protein</fullName>
    </recommendedName>
</protein>
<dbReference type="GO" id="GO:0051539">
    <property type="term" value="F:4 iron, 4 sulfur cluster binding"/>
    <property type="evidence" value="ECO:0007669"/>
    <property type="project" value="TreeGrafter"/>
</dbReference>
<accession>A0A1D2YWC2</accession>
<dbReference type="Gene3D" id="3.40.50.1580">
    <property type="entry name" value="Nucleoside phosphorylase domain"/>
    <property type="match status" value="1"/>
</dbReference>